<dbReference type="Proteomes" id="UP001348149">
    <property type="component" value="Unassembled WGS sequence"/>
</dbReference>
<gene>
    <name evidence="1" type="ORF">VK792_19440</name>
</gene>
<dbReference type="EMBL" id="JAYLLH010000068">
    <property type="protein sequence ID" value="MEC3863458.1"/>
    <property type="molecule type" value="Genomic_DNA"/>
</dbReference>
<comment type="caution">
    <text evidence="1">The sequence shown here is derived from an EMBL/GenBank/DDBJ whole genome shotgun (WGS) entry which is preliminary data.</text>
</comment>
<sequence>MTPQDFISKWKSVELKERSASQSHFNDLCRLLGIDEPTTADPKGEWFTFEKGASKTSGGEGWADVWRKDCFAWEYKGKRKNLVD</sequence>
<name>A0ABU6HLX8_9RHOB</name>
<reference evidence="1 2" key="1">
    <citation type="submission" date="2024-01" db="EMBL/GenBank/DDBJ databases">
        <title>Mesobacterium rodlantinim sp. nov., isolated from shallow sea hydrothermal systems off Kueishantao Island.</title>
        <authorList>
            <person name="Su Z."/>
            <person name="Tang K."/>
        </authorList>
    </citation>
    <scope>NUCLEOTIDE SEQUENCE [LARGE SCALE GENOMIC DNA]</scope>
    <source>
        <strain evidence="1 2">TK19101</strain>
    </source>
</reference>
<dbReference type="RefSeq" id="WP_326299574.1">
    <property type="nucleotide sequence ID" value="NZ_JAYLLH010000068.1"/>
</dbReference>
<evidence type="ECO:0000313" key="1">
    <source>
        <dbReference type="EMBL" id="MEC3863458.1"/>
    </source>
</evidence>
<proteinExistence type="predicted"/>
<evidence type="ECO:0000313" key="2">
    <source>
        <dbReference type="Proteomes" id="UP001348149"/>
    </source>
</evidence>
<protein>
    <recommendedName>
        <fullName evidence="3">Restriction endonuclease</fullName>
    </recommendedName>
</protein>
<evidence type="ECO:0008006" key="3">
    <source>
        <dbReference type="Google" id="ProtNLM"/>
    </source>
</evidence>
<accession>A0ABU6HLX8</accession>
<keyword evidence="2" id="KW-1185">Reference proteome</keyword>
<organism evidence="1 2">
    <name type="scientific">Mesobacterium hydrothermale</name>
    <dbReference type="NCBI Taxonomy" id="3111907"/>
    <lineage>
        <taxon>Bacteria</taxon>
        <taxon>Pseudomonadati</taxon>
        <taxon>Pseudomonadota</taxon>
        <taxon>Alphaproteobacteria</taxon>
        <taxon>Rhodobacterales</taxon>
        <taxon>Roseobacteraceae</taxon>
        <taxon>Mesobacterium</taxon>
    </lineage>
</organism>